<dbReference type="RefSeq" id="XP_013780149.2">
    <property type="nucleotide sequence ID" value="XM_013924695.2"/>
</dbReference>
<feature type="compositionally biased region" description="Polar residues" evidence="8">
    <location>
        <begin position="1296"/>
        <end position="1318"/>
    </location>
</feature>
<dbReference type="InterPro" id="IPR004766">
    <property type="entry name" value="TM_rcpt_patched"/>
</dbReference>
<keyword evidence="5 9" id="KW-0472">Membrane</keyword>
<feature type="domain" description="SSD" evidence="10">
    <location>
        <begin position="435"/>
        <end position="595"/>
    </location>
</feature>
<evidence type="ECO:0000256" key="8">
    <source>
        <dbReference type="SAM" id="MobiDB-lite"/>
    </source>
</evidence>
<evidence type="ECO:0000256" key="2">
    <source>
        <dbReference type="ARBA" id="ARBA00005585"/>
    </source>
</evidence>
<name>A0ABM1BE48_LIMPO</name>
<reference evidence="12" key="1">
    <citation type="submission" date="2025-08" db="UniProtKB">
        <authorList>
            <consortium name="RefSeq"/>
        </authorList>
    </citation>
    <scope>IDENTIFICATION</scope>
    <source>
        <tissue evidence="12">Muscle</tissue>
    </source>
</reference>
<dbReference type="PROSITE" id="PS50156">
    <property type="entry name" value="SSD"/>
    <property type="match status" value="1"/>
</dbReference>
<evidence type="ECO:0000256" key="6">
    <source>
        <dbReference type="ARBA" id="ARBA00023170"/>
    </source>
</evidence>
<keyword evidence="6" id="KW-0675">Receptor</keyword>
<dbReference type="PANTHER" id="PTHR46022:SF1">
    <property type="entry name" value="PROTEIN PATCHED"/>
    <property type="match status" value="1"/>
</dbReference>
<comment type="similarity">
    <text evidence="2">Belongs to the patched family.</text>
</comment>
<dbReference type="Gene3D" id="1.20.1640.10">
    <property type="entry name" value="Multidrug efflux transporter AcrB transmembrane domain"/>
    <property type="match status" value="2"/>
</dbReference>
<dbReference type="PANTHER" id="PTHR46022">
    <property type="entry name" value="PROTEIN PATCHED"/>
    <property type="match status" value="1"/>
</dbReference>
<dbReference type="SUPFAM" id="SSF82866">
    <property type="entry name" value="Multidrug efflux transporter AcrB transmembrane domain"/>
    <property type="match status" value="2"/>
</dbReference>
<keyword evidence="3 9" id="KW-0812">Transmembrane</keyword>
<evidence type="ECO:0000259" key="10">
    <source>
        <dbReference type="PROSITE" id="PS50156"/>
    </source>
</evidence>
<feature type="region of interest" description="Disordered" evidence="8">
    <location>
        <begin position="1260"/>
        <end position="1319"/>
    </location>
</feature>
<feature type="transmembrane region" description="Helical" evidence="9">
    <location>
        <begin position="1027"/>
        <end position="1046"/>
    </location>
</feature>
<gene>
    <name evidence="12" type="primary">LOC106464550</name>
</gene>
<dbReference type="Pfam" id="PF12349">
    <property type="entry name" value="Sterol-sensing"/>
    <property type="match status" value="1"/>
</dbReference>
<evidence type="ECO:0000313" key="11">
    <source>
        <dbReference type="Proteomes" id="UP000694941"/>
    </source>
</evidence>
<proteinExistence type="inferred from homology"/>
<feature type="transmembrane region" description="Helical" evidence="9">
    <location>
        <begin position="469"/>
        <end position="493"/>
    </location>
</feature>
<evidence type="ECO:0000313" key="12">
    <source>
        <dbReference type="RefSeq" id="XP_013780149.2"/>
    </source>
</evidence>
<feature type="transmembrane region" description="Helical" evidence="9">
    <location>
        <begin position="1125"/>
        <end position="1145"/>
    </location>
</feature>
<feature type="transmembrane region" description="Helical" evidence="9">
    <location>
        <begin position="570"/>
        <end position="595"/>
    </location>
</feature>
<evidence type="ECO:0000256" key="1">
    <source>
        <dbReference type="ARBA" id="ARBA00004141"/>
    </source>
</evidence>
<accession>A0ABM1BE48</accession>
<keyword evidence="7" id="KW-0325">Glycoprotein</keyword>
<organism evidence="11 12">
    <name type="scientific">Limulus polyphemus</name>
    <name type="common">Atlantic horseshoe crab</name>
    <dbReference type="NCBI Taxonomy" id="6850"/>
    <lineage>
        <taxon>Eukaryota</taxon>
        <taxon>Metazoa</taxon>
        <taxon>Ecdysozoa</taxon>
        <taxon>Arthropoda</taxon>
        <taxon>Chelicerata</taxon>
        <taxon>Merostomata</taxon>
        <taxon>Xiphosura</taxon>
        <taxon>Limulidae</taxon>
        <taxon>Limulus</taxon>
    </lineage>
</organism>
<feature type="compositionally biased region" description="Low complexity" evidence="8">
    <location>
        <begin position="1260"/>
        <end position="1276"/>
    </location>
</feature>
<dbReference type="InterPro" id="IPR000731">
    <property type="entry name" value="SSD"/>
</dbReference>
<feature type="transmembrane region" description="Helical" evidence="9">
    <location>
        <begin position="542"/>
        <end position="564"/>
    </location>
</feature>
<evidence type="ECO:0000256" key="5">
    <source>
        <dbReference type="ARBA" id="ARBA00023136"/>
    </source>
</evidence>
<dbReference type="InterPro" id="IPR053958">
    <property type="entry name" value="HMGCR/SNAP/NPC1-like_SSD"/>
</dbReference>
<feature type="transmembrane region" description="Helical" evidence="9">
    <location>
        <begin position="1083"/>
        <end position="1104"/>
    </location>
</feature>
<dbReference type="NCBIfam" id="TIGR00918">
    <property type="entry name" value="2A060602"/>
    <property type="match status" value="1"/>
</dbReference>
<evidence type="ECO:0000256" key="3">
    <source>
        <dbReference type="ARBA" id="ARBA00022692"/>
    </source>
</evidence>
<evidence type="ECO:0000256" key="7">
    <source>
        <dbReference type="ARBA" id="ARBA00023180"/>
    </source>
</evidence>
<keyword evidence="4 9" id="KW-1133">Transmembrane helix</keyword>
<keyword evidence="11" id="KW-1185">Reference proteome</keyword>
<dbReference type="GeneID" id="106464550"/>
<evidence type="ECO:0000256" key="9">
    <source>
        <dbReference type="SAM" id="Phobius"/>
    </source>
</evidence>
<dbReference type="CDD" id="cd06174">
    <property type="entry name" value="MFS"/>
    <property type="match status" value="1"/>
</dbReference>
<sequence>MKPRIWIAGSNPAFRPAEGTTVPQKRTHRQPDIALLTRTSWTDARTALSQINKGKASGNKTALWLRTKLQVHLFQLGCFIQKNAGKVLFVGLLVFSSFCVGLKSASMQTDVEKLWVEEGGRLEKELRYIRNTLGDGSGSTHQLLIQTPKEQGANVLHPEALMLHLHVVRAATQVTVEMFDVSWRLKDICYSPSIPKFDAHYVEQILENLFPCAIITPLDCFWEGAKLVGPEIPVVIPGLGLSVQWTNLNPRHLVETMKNFRNYVNSFPFAYIEDFMKRAGITSGYQEKPCLDPTDEFCPESAPNKRSQQAPDIGTELTGGCYGFATKYMHWPEDLLVGGVLKNKSGYIVKAEALQSVVQLMGEKEMYEFWKGHYKVHNLGWDEGKAKLILETWQRKFTEEVLMLTKTTNQSKHYNMNAFSTTSLADILKNFSEMSVTRVALGYILMLVYACASLLRWTDAVNSQSGIGLAGVLLVALSVAAGLGLCAILGIVFNASTTQIVPFLALGLGVDGIFLLAHTYAENCHSDIPFEDQTGECLKRSGVSVLITSFSNMCAFFAAAIIPIPALRAFVLQAAILVIFNLAAMLLVFPAIVSLDLRRQKAKKIDVFCCFSGGTQVSPICSMEEGRSKLQNSTRLGSTSSLCNLVSSKEIPKRQAVTRALPPDRNHVVTVLAPPPGTEKTQCWTENNNNTDCSTENLSTINSTSTKELIQDKQKSWRQKCLETCVNTQQLCFGWSLTRIATHHYAPFLQKTSVKVLTVILFLVATITSIWGLFRVQDGLDLTDIVPRNTNEHDFLHFQSKYFGFFNMFTVTKGNFEYPTNQKLLYEYHEAFTRVDKIIKNDDGGLPDFWLSLFRDWLLSLQKAFDKDWNDGCITQERWFANATDEGILAYKLLVQTGRVDNPVDKSLVTTSRLVDKEGIINSKAFYNHLSAWVSNDALAYSASQANLQPEPRDWRHDPQDVDLKIPKSQPLVYAQMPFYLNNMGDTNEITKTIEVIRTLCRKYEEKGLPNFPTGIPFVFWEQYIGLRFYLCVALICVLTAIFLVISVVLVNLWAAVIMVIVLASIVIHLFGLMGILGIRLSAVPAVILIVAVGIGMDFTAHITMGFLTSIGDRNRRMAMTLEHMFAPVVHGSMSTLLGVLMLAFSEFDFIIRYFFYVLVALVFIGAVNGLLVLPVLLSLVGPPGEVIPNDDPDRIATPSPEPSPPRQRTQTSRHFSRRVYPRVNSEISLSTITEEPQSYHSSHEIVVQPEVVVETTTITNTTATSGGNISTTTTTNKRDANMASTSTVLDDKQANSRFASHTANDSSSPSPQSNTMQTAVTTTVTATAKVKVEVHTPLPGSIEREHSYKHRRRTREGSASRLSDGDTDSSSNSKS</sequence>
<feature type="region of interest" description="Disordered" evidence="8">
    <location>
        <begin position="1189"/>
        <end position="1218"/>
    </location>
</feature>
<feature type="transmembrane region" description="Helical" evidence="9">
    <location>
        <begin position="439"/>
        <end position="457"/>
    </location>
</feature>
<feature type="transmembrane region" description="Helical" evidence="9">
    <location>
        <begin position="1151"/>
        <end position="1178"/>
    </location>
</feature>
<feature type="transmembrane region" description="Helical" evidence="9">
    <location>
        <begin position="499"/>
        <end position="521"/>
    </location>
</feature>
<feature type="region of interest" description="Disordered" evidence="8">
    <location>
        <begin position="1333"/>
        <end position="1376"/>
    </location>
</feature>
<dbReference type="Proteomes" id="UP000694941">
    <property type="component" value="Unplaced"/>
</dbReference>
<evidence type="ECO:0000256" key="4">
    <source>
        <dbReference type="ARBA" id="ARBA00022989"/>
    </source>
</evidence>
<comment type="subcellular location">
    <subcellularLocation>
        <location evidence="1">Membrane</location>
        <topology evidence="1">Multi-pass membrane protein</topology>
    </subcellularLocation>
</comment>
<protein>
    <submittedName>
        <fullName evidence="12">Protein patched-like isoform X1</fullName>
    </submittedName>
</protein>
<feature type="transmembrane region" description="Helical" evidence="9">
    <location>
        <begin position="1053"/>
        <end position="1077"/>
    </location>
</feature>